<dbReference type="EMBL" id="CAVMBE010000003">
    <property type="protein sequence ID" value="CAK3804862.1"/>
    <property type="molecule type" value="Genomic_DNA"/>
</dbReference>
<feature type="region of interest" description="Disordered" evidence="2">
    <location>
        <begin position="390"/>
        <end position="413"/>
    </location>
</feature>
<comment type="caution">
    <text evidence="3">The sequence shown here is derived from an EMBL/GenBank/DDBJ whole genome shotgun (WGS) entry which is preliminary data.</text>
</comment>
<gene>
    <name evidence="3" type="ORF">LECACI_7A000921</name>
</gene>
<feature type="compositionally biased region" description="Acidic residues" evidence="2">
    <location>
        <begin position="732"/>
        <end position="744"/>
    </location>
</feature>
<evidence type="ECO:0008006" key="5">
    <source>
        <dbReference type="Google" id="ProtNLM"/>
    </source>
</evidence>
<organism evidence="3 4">
    <name type="scientific">Lecanosticta acicola</name>
    <dbReference type="NCBI Taxonomy" id="111012"/>
    <lineage>
        <taxon>Eukaryota</taxon>
        <taxon>Fungi</taxon>
        <taxon>Dikarya</taxon>
        <taxon>Ascomycota</taxon>
        <taxon>Pezizomycotina</taxon>
        <taxon>Dothideomycetes</taxon>
        <taxon>Dothideomycetidae</taxon>
        <taxon>Mycosphaerellales</taxon>
        <taxon>Mycosphaerellaceae</taxon>
        <taxon>Lecanosticta</taxon>
    </lineage>
</organism>
<feature type="compositionally biased region" description="Basic and acidic residues" evidence="2">
    <location>
        <begin position="623"/>
        <end position="633"/>
    </location>
</feature>
<feature type="compositionally biased region" description="Basic residues" evidence="2">
    <location>
        <begin position="610"/>
        <end position="622"/>
    </location>
</feature>
<feature type="region of interest" description="Disordered" evidence="2">
    <location>
        <begin position="1"/>
        <end position="128"/>
    </location>
</feature>
<feature type="region of interest" description="Disordered" evidence="2">
    <location>
        <begin position="515"/>
        <end position="858"/>
    </location>
</feature>
<accession>A0AAI9E754</accession>
<keyword evidence="1" id="KW-0175">Coiled coil</keyword>
<evidence type="ECO:0000313" key="4">
    <source>
        <dbReference type="Proteomes" id="UP001296104"/>
    </source>
</evidence>
<feature type="compositionally biased region" description="Basic and acidic residues" evidence="2">
    <location>
        <begin position="545"/>
        <end position="558"/>
    </location>
</feature>
<feature type="compositionally biased region" description="Basic and acidic residues" evidence="2">
    <location>
        <begin position="1"/>
        <end position="13"/>
    </location>
</feature>
<reference evidence="3" key="1">
    <citation type="submission" date="2023-11" db="EMBL/GenBank/DDBJ databases">
        <authorList>
            <person name="Alioto T."/>
            <person name="Alioto T."/>
            <person name="Gomez Garrido J."/>
        </authorList>
    </citation>
    <scope>NUCLEOTIDE SEQUENCE</scope>
</reference>
<evidence type="ECO:0000313" key="3">
    <source>
        <dbReference type="EMBL" id="CAK3804862.1"/>
    </source>
</evidence>
<feature type="compositionally biased region" description="Basic and acidic residues" evidence="2">
    <location>
        <begin position="656"/>
        <end position="674"/>
    </location>
</feature>
<dbReference type="Proteomes" id="UP001296104">
    <property type="component" value="Unassembled WGS sequence"/>
</dbReference>
<feature type="compositionally biased region" description="Basic and acidic residues" evidence="2">
    <location>
        <begin position="752"/>
        <end position="762"/>
    </location>
</feature>
<evidence type="ECO:0000256" key="2">
    <source>
        <dbReference type="SAM" id="MobiDB-lite"/>
    </source>
</evidence>
<dbReference type="AlphaFoldDB" id="A0AAI9E754"/>
<evidence type="ECO:0000256" key="1">
    <source>
        <dbReference type="SAM" id="Coils"/>
    </source>
</evidence>
<feature type="region of interest" description="Disordered" evidence="2">
    <location>
        <begin position="141"/>
        <end position="174"/>
    </location>
</feature>
<feature type="compositionally biased region" description="Polar residues" evidence="2">
    <location>
        <begin position="110"/>
        <end position="121"/>
    </location>
</feature>
<name>A0AAI9E754_9PEZI</name>
<sequence>MTVTQDQHHRDQLLIEAQRARSPLPALMELEESPPAVPPKDSGYQGSMRGSRPPSAAGPASGSKRKRETQDDTFYNYRNGRLEAANFEHTPKRSRSHSNTRASGGYASGYASTDGTPMQQRSLRRKKGSRNLSNLNLRHAASLANIDQQQTYPGRESRFQEGSLSDKPSEKPPSVFTRFARTDSGNLSHVEELMAEYHEGTPIPCDSVEETLAYERATRDQRVAAINAQQKKEEGSGMFRFGKSLASAFHPVTLWNKLWNEPKDEASQAQAEEADRKAKQKAEAEAKYAQLKAAGQLGLQPVSLHTPHDSAVVLDGRFSTHGHRRDISNGSTVRTQADEVYPDGSDFSESASRPLRGIASRLHLQKPSLQNLQNSLKRVKSDFTLGVAANRESSSSLSPTKADFENSALRKSHSKYDLKKQHKLCKRVSDLESKLLKARSELNEALLEASPKPKIAGKYERFTPSGTLRRRKFVPGALPTLPSEGVLFSQQLNAQSDGTVAVPEQRSRPEIDLARAFDEDADDGEKDDINPAQKKSYPTRAKVHSNKENDHDEASKIDDDVDMNVASKAPTKDELTALPQLMEAKGVAQQAPDDELGADDIKPLTPNVKLSKKSAKGKKRASTKGDADFKPDVEADDDAEWDQAAQKPKKKRKSTGKTDDSPASKRAAGIDKQKSPHGKGSKKTGPAAEDDNPIEKLASDGLHQDVTMIDASGSEDALAKVSQRGSLTPIDEPLEPVYEEEEETVPLAHNGESSKLKIEASHARYGRNAVRSRSNSPHKRSEPVSPGAEESVITRAAHAAQHRRPRPNSPPPGQKIRTNDIITATPGQGDVPKLPRGALGSVDSKESKKDFEWPDDVF</sequence>
<protein>
    <recommendedName>
        <fullName evidence="5">Nuclear RNA binding protein</fullName>
    </recommendedName>
</protein>
<feature type="coiled-coil region" evidence="1">
    <location>
        <begin position="267"/>
        <end position="294"/>
    </location>
</feature>
<feature type="compositionally biased region" description="Basic and acidic residues" evidence="2">
    <location>
        <begin position="843"/>
        <end position="852"/>
    </location>
</feature>
<keyword evidence="4" id="KW-1185">Reference proteome</keyword>
<proteinExistence type="predicted"/>